<accession>A0A381RDD8</accession>
<protein>
    <recommendedName>
        <fullName evidence="1">Enoyl reductase (ER) domain-containing protein</fullName>
    </recommendedName>
</protein>
<dbReference type="InterPro" id="IPR013149">
    <property type="entry name" value="ADH-like_C"/>
</dbReference>
<dbReference type="CDD" id="cd05280">
    <property type="entry name" value="MDR_yhdh_yhfp"/>
    <property type="match status" value="1"/>
</dbReference>
<dbReference type="InterPro" id="IPR020843">
    <property type="entry name" value="ER"/>
</dbReference>
<name>A0A381RDD8_9ZZZZ</name>
<dbReference type="SUPFAM" id="SSF51735">
    <property type="entry name" value="NAD(P)-binding Rossmann-fold domains"/>
    <property type="match status" value="1"/>
</dbReference>
<evidence type="ECO:0000259" key="1">
    <source>
        <dbReference type="SMART" id="SM00829"/>
    </source>
</evidence>
<reference evidence="2" key="1">
    <citation type="submission" date="2018-05" db="EMBL/GenBank/DDBJ databases">
        <authorList>
            <person name="Lanie J.A."/>
            <person name="Ng W.-L."/>
            <person name="Kazmierczak K.M."/>
            <person name="Andrzejewski T.M."/>
            <person name="Davidsen T.M."/>
            <person name="Wayne K.J."/>
            <person name="Tettelin H."/>
            <person name="Glass J.I."/>
            <person name="Rusch D."/>
            <person name="Podicherti R."/>
            <person name="Tsui H.-C.T."/>
            <person name="Winkler M.E."/>
        </authorList>
    </citation>
    <scope>NUCLEOTIDE SEQUENCE</scope>
</reference>
<gene>
    <name evidence="2" type="ORF">METZ01_LOCUS42636</name>
</gene>
<dbReference type="SUPFAM" id="SSF50129">
    <property type="entry name" value="GroES-like"/>
    <property type="match status" value="1"/>
</dbReference>
<evidence type="ECO:0000313" key="2">
    <source>
        <dbReference type="EMBL" id="SUZ89782.1"/>
    </source>
</evidence>
<sequence length="330" mass="35063">MDNIFNAIVVEENENGTFSQNIKEKNINDLPEGDLLVRVKYSSLNYKDALSFSGNKGVTKNYPHTPGIDATGIVEFSTSSEFIKGEEVIVSGYDMGMNTSGGFGEYIRVPKGWASHLPDDLDALDSMVIGTAGLTAGLCVRAFQSINEVAGKKAVVTGATGGVGCIAVKLLSLLGADVTAISGKSEATEFLQSIGAKEVLLRDDFLSSVRKPMGKGQWDIAVDVAGGDILSGLIASMNYGGAITCCGLVAGPNFDTTVFPFILRGNSLIGIDSGMVPIKEKSKIWQLFSGDWRLDGLDSLHKTVDMQGMMGEVKKILNGNQVGRVVLKHN</sequence>
<dbReference type="PANTHER" id="PTHR43677">
    <property type="entry name" value="SHORT-CHAIN DEHYDROGENASE/REDUCTASE"/>
    <property type="match status" value="1"/>
</dbReference>
<dbReference type="PANTHER" id="PTHR43677:SF1">
    <property type="entry name" value="ACRYLYL-COA REDUCTASE ACUI-RELATED"/>
    <property type="match status" value="1"/>
</dbReference>
<dbReference type="Pfam" id="PF00107">
    <property type="entry name" value="ADH_zinc_N"/>
    <property type="match status" value="1"/>
</dbReference>
<dbReference type="InterPro" id="IPR014188">
    <property type="entry name" value="Acrylyl-CoA_reductase_AcuI"/>
</dbReference>
<dbReference type="InterPro" id="IPR051397">
    <property type="entry name" value="Zn-ADH-like_protein"/>
</dbReference>
<dbReference type="AlphaFoldDB" id="A0A381RDD8"/>
<dbReference type="Gene3D" id="3.40.50.720">
    <property type="entry name" value="NAD(P)-binding Rossmann-like Domain"/>
    <property type="match status" value="1"/>
</dbReference>
<dbReference type="InterPro" id="IPR013154">
    <property type="entry name" value="ADH-like_N"/>
</dbReference>
<dbReference type="GO" id="GO:0043957">
    <property type="term" value="F:acryloyl-CoA reductase (NADPH) activity"/>
    <property type="evidence" value="ECO:0007669"/>
    <property type="project" value="TreeGrafter"/>
</dbReference>
<feature type="domain" description="Enoyl reductase (ER)" evidence="1">
    <location>
        <begin position="16"/>
        <end position="327"/>
    </location>
</feature>
<dbReference type="EMBL" id="UINC01001840">
    <property type="protein sequence ID" value="SUZ89782.1"/>
    <property type="molecule type" value="Genomic_DNA"/>
</dbReference>
<dbReference type="Gene3D" id="3.90.180.10">
    <property type="entry name" value="Medium-chain alcohol dehydrogenases, catalytic domain"/>
    <property type="match status" value="1"/>
</dbReference>
<proteinExistence type="predicted"/>
<dbReference type="InterPro" id="IPR011032">
    <property type="entry name" value="GroES-like_sf"/>
</dbReference>
<organism evidence="2">
    <name type="scientific">marine metagenome</name>
    <dbReference type="NCBI Taxonomy" id="408172"/>
    <lineage>
        <taxon>unclassified sequences</taxon>
        <taxon>metagenomes</taxon>
        <taxon>ecological metagenomes</taxon>
    </lineage>
</organism>
<dbReference type="Pfam" id="PF08240">
    <property type="entry name" value="ADH_N"/>
    <property type="match status" value="1"/>
</dbReference>
<dbReference type="SMART" id="SM00829">
    <property type="entry name" value="PKS_ER"/>
    <property type="match status" value="1"/>
</dbReference>
<dbReference type="InterPro" id="IPR036291">
    <property type="entry name" value="NAD(P)-bd_dom_sf"/>
</dbReference>
<dbReference type="NCBIfam" id="TIGR02823">
    <property type="entry name" value="oxido_YhdH"/>
    <property type="match status" value="1"/>
</dbReference>